<dbReference type="EMBL" id="CM018032">
    <property type="protein sequence ID" value="KAA8546328.1"/>
    <property type="molecule type" value="Genomic_DNA"/>
</dbReference>
<gene>
    <name evidence="2" type="ORF">F0562_002933</name>
</gene>
<proteinExistence type="predicted"/>
<dbReference type="PANTHER" id="PTHR46250:SF18">
    <property type="entry name" value="MYB_SANT-LIKE DOMAIN-CONTAINING PROTEIN"/>
    <property type="match status" value="1"/>
</dbReference>
<name>A0A5J5BU85_9ASTE</name>
<evidence type="ECO:0000313" key="2">
    <source>
        <dbReference type="EMBL" id="KAA8546328.1"/>
    </source>
</evidence>
<protein>
    <submittedName>
        <fullName evidence="2">Uncharacterized protein</fullName>
    </submittedName>
</protein>
<reference evidence="2 3" key="1">
    <citation type="submission" date="2019-09" db="EMBL/GenBank/DDBJ databases">
        <title>A chromosome-level genome assembly of the Chinese tupelo Nyssa sinensis.</title>
        <authorList>
            <person name="Yang X."/>
            <person name="Kang M."/>
            <person name="Yang Y."/>
            <person name="Xiong H."/>
            <person name="Wang M."/>
            <person name="Zhang Z."/>
            <person name="Wang Z."/>
            <person name="Wu H."/>
            <person name="Ma T."/>
            <person name="Liu J."/>
            <person name="Xi Z."/>
        </authorList>
    </citation>
    <scope>NUCLEOTIDE SEQUENCE [LARGE SCALE GENOMIC DNA]</scope>
    <source>
        <strain evidence="2">J267</strain>
        <tissue evidence="2">Leaf</tissue>
    </source>
</reference>
<keyword evidence="3" id="KW-1185">Reference proteome</keyword>
<feature type="region of interest" description="Disordered" evidence="1">
    <location>
        <begin position="1"/>
        <end position="26"/>
    </location>
</feature>
<sequence>MHVDPLEDQLEESTHQTQKDPTAATLRNKRFPYYDQWCIIFGKDRATGEIVEGPCDAVKDIDHGEGDDAESNINTNIDGIEPSISVSQSPINDNVGTSQPNGSKKKSRSGDLLANSMSEMAEAFKGFVDDSS</sequence>
<dbReference type="PANTHER" id="PTHR46250">
    <property type="entry name" value="MYB/SANT-LIKE DNA-BINDING DOMAIN PROTEIN-RELATED"/>
    <property type="match status" value="1"/>
</dbReference>
<dbReference type="OrthoDB" id="1302841at2759"/>
<feature type="region of interest" description="Disordered" evidence="1">
    <location>
        <begin position="61"/>
        <end position="114"/>
    </location>
</feature>
<evidence type="ECO:0000313" key="3">
    <source>
        <dbReference type="Proteomes" id="UP000325577"/>
    </source>
</evidence>
<organism evidence="2 3">
    <name type="scientific">Nyssa sinensis</name>
    <dbReference type="NCBI Taxonomy" id="561372"/>
    <lineage>
        <taxon>Eukaryota</taxon>
        <taxon>Viridiplantae</taxon>
        <taxon>Streptophyta</taxon>
        <taxon>Embryophyta</taxon>
        <taxon>Tracheophyta</taxon>
        <taxon>Spermatophyta</taxon>
        <taxon>Magnoliopsida</taxon>
        <taxon>eudicotyledons</taxon>
        <taxon>Gunneridae</taxon>
        <taxon>Pentapetalae</taxon>
        <taxon>asterids</taxon>
        <taxon>Cornales</taxon>
        <taxon>Nyssaceae</taxon>
        <taxon>Nyssa</taxon>
    </lineage>
</organism>
<dbReference type="AlphaFoldDB" id="A0A5J5BU85"/>
<accession>A0A5J5BU85</accession>
<dbReference type="Proteomes" id="UP000325577">
    <property type="component" value="Linkage Group LG1"/>
</dbReference>
<evidence type="ECO:0000256" key="1">
    <source>
        <dbReference type="SAM" id="MobiDB-lite"/>
    </source>
</evidence>
<feature type="compositionally biased region" description="Acidic residues" evidence="1">
    <location>
        <begin position="1"/>
        <end position="11"/>
    </location>
</feature>
<feature type="compositionally biased region" description="Polar residues" evidence="1">
    <location>
        <begin position="84"/>
        <end position="102"/>
    </location>
</feature>